<organism evidence="1 2">
    <name type="scientific">Cryomorpha ignava</name>
    <dbReference type="NCBI Taxonomy" id="101383"/>
    <lineage>
        <taxon>Bacteria</taxon>
        <taxon>Pseudomonadati</taxon>
        <taxon>Bacteroidota</taxon>
        <taxon>Flavobacteriia</taxon>
        <taxon>Flavobacteriales</taxon>
        <taxon>Cryomorphaceae</taxon>
        <taxon>Cryomorpha</taxon>
    </lineage>
</organism>
<keyword evidence="2" id="KW-1185">Reference proteome</keyword>
<dbReference type="Proteomes" id="UP000486602">
    <property type="component" value="Unassembled WGS sequence"/>
</dbReference>
<accession>A0A7K3WMR3</accession>
<sequence length="35" mass="3941">MEDIGGSWGYTDFLEVLRGAKKSEKLGGQRIDRVE</sequence>
<evidence type="ECO:0000313" key="1">
    <source>
        <dbReference type="EMBL" id="NEN22774.1"/>
    </source>
</evidence>
<dbReference type="EMBL" id="JAAGVY010000005">
    <property type="protein sequence ID" value="NEN22774.1"/>
    <property type="molecule type" value="Genomic_DNA"/>
</dbReference>
<dbReference type="AlphaFoldDB" id="A0A7K3WMR3"/>
<gene>
    <name evidence="1" type="ORF">G3O08_04575</name>
</gene>
<proteinExistence type="predicted"/>
<protein>
    <submittedName>
        <fullName evidence="1">Plasmid pRiA4b ORF-3 family protein</fullName>
    </submittedName>
</protein>
<comment type="caution">
    <text evidence="1">The sequence shown here is derived from an EMBL/GenBank/DDBJ whole genome shotgun (WGS) entry which is preliminary data.</text>
</comment>
<reference evidence="1 2" key="1">
    <citation type="submission" date="2020-02" db="EMBL/GenBank/DDBJ databases">
        <title>Out from the shadows clarifying the taxonomy of the family Cryomorphaceae and related taxa by utilizing the GTDB taxonomic framework.</title>
        <authorList>
            <person name="Bowman J.P."/>
        </authorList>
    </citation>
    <scope>NUCLEOTIDE SEQUENCE [LARGE SCALE GENOMIC DNA]</scope>
    <source>
        <strain evidence="1 2">QSSC 1-22</strain>
    </source>
</reference>
<name>A0A7K3WMR3_9FLAO</name>
<evidence type="ECO:0000313" key="2">
    <source>
        <dbReference type="Proteomes" id="UP000486602"/>
    </source>
</evidence>